<dbReference type="Proteomes" id="UP000199051">
    <property type="component" value="Unassembled WGS sequence"/>
</dbReference>
<comment type="cofactor">
    <cofactor evidence="1">
        <name>Mg(2+)</name>
        <dbReference type="ChEBI" id="CHEBI:18420"/>
    </cofactor>
</comment>
<evidence type="ECO:0000256" key="2">
    <source>
        <dbReference type="ARBA" id="ARBA00022801"/>
    </source>
</evidence>
<evidence type="ECO:0000313" key="5">
    <source>
        <dbReference type="Proteomes" id="UP000199051"/>
    </source>
</evidence>
<feature type="domain" description="Nudix hydrolase" evidence="3">
    <location>
        <begin position="4"/>
        <end position="135"/>
    </location>
</feature>
<evidence type="ECO:0000256" key="1">
    <source>
        <dbReference type="ARBA" id="ARBA00001946"/>
    </source>
</evidence>
<dbReference type="PROSITE" id="PS51462">
    <property type="entry name" value="NUDIX"/>
    <property type="match status" value="1"/>
</dbReference>
<dbReference type="PANTHER" id="PTHR43046">
    <property type="entry name" value="GDP-MANNOSE MANNOSYL HYDROLASE"/>
    <property type="match status" value="1"/>
</dbReference>
<keyword evidence="5" id="KW-1185">Reference proteome</keyword>
<dbReference type="InterPro" id="IPR015797">
    <property type="entry name" value="NUDIX_hydrolase-like_dom_sf"/>
</dbReference>
<evidence type="ECO:0000259" key="3">
    <source>
        <dbReference type="PROSITE" id="PS51462"/>
    </source>
</evidence>
<reference evidence="5" key="1">
    <citation type="submission" date="2016-10" db="EMBL/GenBank/DDBJ databases">
        <authorList>
            <person name="Varghese N."/>
            <person name="Submissions S."/>
        </authorList>
    </citation>
    <scope>NUCLEOTIDE SEQUENCE [LARGE SCALE GENOMIC DNA]</scope>
    <source>
        <strain evidence="5">DSM 44260</strain>
    </source>
</reference>
<dbReference type="CDD" id="cd04683">
    <property type="entry name" value="NUDIX_Hydrolase"/>
    <property type="match status" value="1"/>
</dbReference>
<protein>
    <submittedName>
        <fullName evidence="4">ADP-ribose pyrophosphatase YjhB, NUDIX family</fullName>
    </submittedName>
</protein>
<dbReference type="AlphaFoldDB" id="A0A1H9M9K0"/>
<dbReference type="Pfam" id="PF00293">
    <property type="entry name" value="NUDIX"/>
    <property type="match status" value="1"/>
</dbReference>
<keyword evidence="2" id="KW-0378">Hydrolase</keyword>
<dbReference type="InterPro" id="IPR000086">
    <property type="entry name" value="NUDIX_hydrolase_dom"/>
</dbReference>
<name>A0A1H9M9K0_9PSEU</name>
<dbReference type="SUPFAM" id="SSF55811">
    <property type="entry name" value="Nudix"/>
    <property type="match status" value="1"/>
</dbReference>
<evidence type="ECO:0000313" key="4">
    <source>
        <dbReference type="EMBL" id="SER20358.1"/>
    </source>
</evidence>
<sequence>MPGHTIIDVHVLLLRDDKVLLTQRRGNYGAGLWHLPSGKLEPGESLPAAGAREAHEEVGVIINPDHLHLIHTAHVADSGPTPRLGLFFTTHHWLGEPYNREPDKCSDIAWFPLTALPDVIPYPLTGIHAYLHGRPLTTTGWNTPALTQPA</sequence>
<dbReference type="RefSeq" id="WP_092775008.1">
    <property type="nucleotide sequence ID" value="NZ_FOGI01000002.1"/>
</dbReference>
<dbReference type="PRINTS" id="PR00502">
    <property type="entry name" value="NUDIXFAMILY"/>
</dbReference>
<dbReference type="Gene3D" id="3.90.79.10">
    <property type="entry name" value="Nucleoside Triphosphate Pyrophosphohydrolase"/>
    <property type="match status" value="1"/>
</dbReference>
<dbReference type="InterPro" id="IPR020476">
    <property type="entry name" value="Nudix_hydrolase"/>
</dbReference>
<dbReference type="EMBL" id="FOGI01000002">
    <property type="protein sequence ID" value="SER20358.1"/>
    <property type="molecule type" value="Genomic_DNA"/>
</dbReference>
<accession>A0A1H9M9K0</accession>
<gene>
    <name evidence="4" type="ORF">SAMN04487818_10241</name>
</gene>
<proteinExistence type="predicted"/>
<dbReference type="PANTHER" id="PTHR43046:SF16">
    <property type="entry name" value="ADP-RIBOSE PYROPHOSPHATASE YJHB-RELATED"/>
    <property type="match status" value="1"/>
</dbReference>
<dbReference type="GO" id="GO:0016787">
    <property type="term" value="F:hydrolase activity"/>
    <property type="evidence" value="ECO:0007669"/>
    <property type="project" value="UniProtKB-KW"/>
</dbReference>
<organism evidence="4 5">
    <name type="scientific">Actinokineospora terrae</name>
    <dbReference type="NCBI Taxonomy" id="155974"/>
    <lineage>
        <taxon>Bacteria</taxon>
        <taxon>Bacillati</taxon>
        <taxon>Actinomycetota</taxon>
        <taxon>Actinomycetes</taxon>
        <taxon>Pseudonocardiales</taxon>
        <taxon>Pseudonocardiaceae</taxon>
        <taxon>Actinokineospora</taxon>
    </lineage>
</organism>
<dbReference type="STRING" id="155974.SAMN04487818_10241"/>